<dbReference type="InParanoid" id="A0A1H9EBX5"/>
<dbReference type="STRING" id="478744.SAMN05444359_10723"/>
<gene>
    <name evidence="1" type="ORF">SAMN05444359_10723</name>
</gene>
<evidence type="ECO:0000313" key="1">
    <source>
        <dbReference type="EMBL" id="SEQ23201.1"/>
    </source>
</evidence>
<keyword evidence="2" id="KW-1185">Reference proteome</keyword>
<name>A0A1H9EBX5_9BACT</name>
<dbReference type="Proteomes" id="UP000199021">
    <property type="component" value="Unassembled WGS sequence"/>
</dbReference>
<reference evidence="2" key="1">
    <citation type="submission" date="2016-10" db="EMBL/GenBank/DDBJ databases">
        <authorList>
            <person name="Varghese N."/>
            <person name="Submissions S."/>
        </authorList>
    </citation>
    <scope>NUCLEOTIDE SEQUENCE [LARGE SCALE GENOMIC DNA]</scope>
    <source>
        <strain evidence="2">DSM 24740</strain>
    </source>
</reference>
<dbReference type="EMBL" id="FOFB01000007">
    <property type="protein sequence ID" value="SEQ23201.1"/>
    <property type="molecule type" value="Genomic_DNA"/>
</dbReference>
<organism evidence="1 2">
    <name type="scientific">Neolewinella agarilytica</name>
    <dbReference type="NCBI Taxonomy" id="478744"/>
    <lineage>
        <taxon>Bacteria</taxon>
        <taxon>Pseudomonadati</taxon>
        <taxon>Bacteroidota</taxon>
        <taxon>Saprospiria</taxon>
        <taxon>Saprospirales</taxon>
        <taxon>Lewinellaceae</taxon>
        <taxon>Neolewinella</taxon>
    </lineage>
</organism>
<sequence length="1666" mass="176365">MAFVFIFSEQYCMRPLLKNYVAIAVLLCLIILPGVISAQFVITNPNGSPGTVPRANDAITCTDGDLRTAFRLTGSPGGVNPSFSLSFPAGVNYIDGTVTVVNSNLAVAPTIGPNTGTVNQPTFQILGNFGAGDFIVISLARIADCDAVPGGGKQDAVTVTPGTGGAVLSNNYDVLAANLSVTASAPVTTSVGSTETVTGVITNGGNGCVSEFEFTVMDAPGVMTNSVEIGGMSIMPTSTMGSLSVYTVTSALIGGDGCFDGGENLPFTREVTITSCELGGDGYTVRYGCSGEVCQESSFANQQFNIDFTVPRVRYTRGEVTQPTDLCRDVIVEHTFTNNGTGAAFDLVYLAGFGASGLNVNGTTGGTRKMPVTGIEIDGTSVPFVFGGPNAGLYVDFSAISMDPDAGGLEDLDMDGQFDDLPAGASFTITLIHTVTPETSCPANRSTGSYKVALDYLDQCDENIARFVQNADGSLTDFTEDSVGSLIGPADINDLETIEIEVCGAQRFGGTFVSCPTNELSLVGNLPPGFSLNFAEINGVETSDVEFRNDSVFVTSDFVSAREFCYNLNLTFSCDVWRAAPDRDLDFDFFLEYECDAAAPCGATREVFSCPIYTPNIHCGDCEVGGLTTQSTLAVRSTTGFENPLTCEDYADPATLTALQLKRAMPCDTVCIQAIGVQINGTSGPTWDNAFFHLEYDPIAGSAANTLTYAGGTVEVVEAATGTVTECPLPAPQEININNSGASNDLHIMDFDMTACLAALPDNLLRPGDEMNVNLKVVIEKSSTLDNDVPTQLEGLSLFHYNLVDTTSPPDMVLDTVTCDKYALELYLHEGVNGGGGGLTNRQVQGCDFYSGFKTFPFSGSQDWYPGEIRPNRKLDSIVIAFTSRDVLDFSSVELRAEGNPADGYGTQTYISFPLGTPDRIAEGTAERRYIWVNDGTWPLGDMNGRFNSQGGYSLLADFFPSCESIDGTLSMGFYAQQYGYSHDPDCYEPINNIGTVRVDHNLPSTTIENRTGTVEASNDTVRWEVQIQNVVNVNGGFVFLGFEDVATDNIDVIGLRDIAADTIIPLLPYVDGDWAVVNPAFPEESALDYEVIAVLTGCEPDAVRTITGFACDGPPDDPTDYPCDFEEVLLDVVPLLSRVQIQLNQASGPYNLCTVIRDTVVVTSAERAFIDNPLLCIPLPQGLTEDDAIVEAVYPRLTGVMEPLSITVSNDTLYVDLSEHTGIGEAGIPGTDDALSQEEREVSVQLTWLTDCDFRGGSTYTPAIFADRPCGDPAIGNGANTTSDGININGALPSSVTAFSPDITPDIIQGCEDVMISIQTSITLGQTADRDSLQIALPQGLKYESGSYNCTAANAANQADCPAFIRVDVAANGAETLVFSIPPDIDAPVTFMIDLDAMAIAGGICNDEGVVNLTTTSSNDGILCATDPDGVCDNFTIITGQATDTIRFLKPVVSLTEFMACTENGEYRIDGLITVDTLPINAGETVTFEFFCPEEPNTVVGTLIVDGPIAQATPTAISAMIPASCAGQELTARVTAIGDNCVCETVETTFDIREEVFVDAGTDGSVCGNKIFDLAVTGAFITGGVTEGMWTTAGDGQFLNDLGALATLFSEVAGYDPGPTDRTSGSVTLTLTSDQPGMCMPVSDEMILTVLNVDCGSLFWDGSDD</sequence>
<protein>
    <submittedName>
        <fullName evidence="1">Uncharacterized protein</fullName>
    </submittedName>
</protein>
<evidence type="ECO:0000313" key="2">
    <source>
        <dbReference type="Proteomes" id="UP000199021"/>
    </source>
</evidence>
<accession>A0A1H9EBX5</accession>
<proteinExistence type="predicted"/>